<evidence type="ECO:0000256" key="1">
    <source>
        <dbReference type="ARBA" id="ARBA00022490"/>
    </source>
</evidence>
<dbReference type="Pfam" id="PF04376">
    <property type="entry name" value="ATE_N"/>
    <property type="match status" value="1"/>
</dbReference>
<comment type="catalytic activity">
    <reaction evidence="4">
        <text>N-terminal L-aspartyl-[protein] + L-leucyl-tRNA(Leu) = N-terminal L-leucyl-L-aspartyl-[protein] + tRNA(Leu) + H(+)</text>
        <dbReference type="Rhea" id="RHEA:50420"/>
        <dbReference type="Rhea" id="RHEA-COMP:9613"/>
        <dbReference type="Rhea" id="RHEA-COMP:9622"/>
        <dbReference type="Rhea" id="RHEA-COMP:12669"/>
        <dbReference type="Rhea" id="RHEA-COMP:12674"/>
        <dbReference type="ChEBI" id="CHEBI:15378"/>
        <dbReference type="ChEBI" id="CHEBI:64720"/>
        <dbReference type="ChEBI" id="CHEBI:78442"/>
        <dbReference type="ChEBI" id="CHEBI:78494"/>
        <dbReference type="ChEBI" id="CHEBI:133042"/>
        <dbReference type="EC" id="2.3.2.29"/>
    </reaction>
</comment>
<evidence type="ECO:0000313" key="7">
    <source>
        <dbReference type="EMBL" id="GHA17259.1"/>
    </source>
</evidence>
<feature type="domain" description="N-end rule aminoacyl transferase C-terminal" evidence="6">
    <location>
        <begin position="107"/>
        <end position="225"/>
    </location>
</feature>
<dbReference type="AlphaFoldDB" id="A0A918S221"/>
<dbReference type="RefSeq" id="WP_189402396.1">
    <property type="nucleotide sequence ID" value="NZ_BMXA01000006.1"/>
</dbReference>
<comment type="function">
    <text evidence="4">Functions in the N-end rule pathway of protein degradation where it conjugates Leu from its aminoacyl-tRNA to the N-termini of proteins containing an N-terminal aspartate or glutamate.</text>
</comment>
<evidence type="ECO:0000256" key="4">
    <source>
        <dbReference type="HAMAP-Rule" id="MF_00689"/>
    </source>
</evidence>
<dbReference type="PANTHER" id="PTHR21367:SF1">
    <property type="entry name" value="ARGINYL-TRNA--PROTEIN TRANSFERASE 1"/>
    <property type="match status" value="1"/>
</dbReference>
<accession>A0A918S221</accession>
<dbReference type="PANTHER" id="PTHR21367">
    <property type="entry name" value="ARGININE-TRNA-PROTEIN TRANSFERASE 1"/>
    <property type="match status" value="1"/>
</dbReference>
<evidence type="ECO:0000256" key="3">
    <source>
        <dbReference type="ARBA" id="ARBA00023315"/>
    </source>
</evidence>
<dbReference type="Pfam" id="PF04377">
    <property type="entry name" value="ATE_C"/>
    <property type="match status" value="1"/>
</dbReference>
<dbReference type="InterPro" id="IPR007471">
    <property type="entry name" value="N-end_Aminoacyl_Trfase_N"/>
</dbReference>
<dbReference type="SUPFAM" id="SSF55729">
    <property type="entry name" value="Acyl-CoA N-acyltransferases (Nat)"/>
    <property type="match status" value="1"/>
</dbReference>
<dbReference type="GO" id="GO:0008914">
    <property type="term" value="F:leucyl-tRNA--protein transferase activity"/>
    <property type="evidence" value="ECO:0007669"/>
    <property type="project" value="UniProtKB-UniRule"/>
</dbReference>
<dbReference type="HAMAP" id="MF_00689">
    <property type="entry name" value="Bpt"/>
    <property type="match status" value="1"/>
</dbReference>
<dbReference type="GO" id="GO:0004057">
    <property type="term" value="F:arginyl-tRNA--protein transferase activity"/>
    <property type="evidence" value="ECO:0007669"/>
    <property type="project" value="InterPro"/>
</dbReference>
<sequence>MSNAHNPIRLFETVVDDCPYLEGKKSASILVDPDHLVDSNLFTMLSRSGFRRSGDMLYAPKCPDCNACVSVRIPTQRFQPSRSQKRVWNKNQDLTVTLEDVRFDLAHFELYLKYQRHRHPESSMCDEDPDKYIGFIDSYFSKSKFLCFWAQDQLIGISVLDQFEGGISAVYTFFDPDQYKRSLGTYAILYMVKLCKIRDIPFVYLGYWIDGSQKMDYKRKFKPLQGHIDRKWQELEL</sequence>
<evidence type="ECO:0000256" key="2">
    <source>
        <dbReference type="ARBA" id="ARBA00022679"/>
    </source>
</evidence>
<reference evidence="7" key="2">
    <citation type="submission" date="2020-09" db="EMBL/GenBank/DDBJ databases">
        <authorList>
            <person name="Sun Q."/>
            <person name="Kim S."/>
        </authorList>
    </citation>
    <scope>NUCLEOTIDE SEQUENCE</scope>
    <source>
        <strain evidence="7">KCTC 12711</strain>
    </source>
</reference>
<dbReference type="EC" id="2.3.2.29" evidence="4"/>
<organism evidence="7 8">
    <name type="scientific">Arenicella chitinivorans</name>
    <dbReference type="NCBI Taxonomy" id="1329800"/>
    <lineage>
        <taxon>Bacteria</taxon>
        <taxon>Pseudomonadati</taxon>
        <taxon>Pseudomonadota</taxon>
        <taxon>Gammaproteobacteria</taxon>
        <taxon>Arenicellales</taxon>
        <taxon>Arenicellaceae</taxon>
        <taxon>Arenicella</taxon>
    </lineage>
</organism>
<keyword evidence="1 4" id="KW-0963">Cytoplasm</keyword>
<dbReference type="NCBIfam" id="NF002341">
    <property type="entry name" value="PRK01305.1-1"/>
    <property type="match status" value="1"/>
</dbReference>
<comment type="caution">
    <text evidence="7">The sequence shown here is derived from an EMBL/GenBank/DDBJ whole genome shotgun (WGS) entry which is preliminary data.</text>
</comment>
<comment type="similarity">
    <text evidence="4">Belongs to the R-transferase family. Bpt subfamily.</text>
</comment>
<comment type="subcellular location">
    <subcellularLocation>
        <location evidence="4">Cytoplasm</location>
    </subcellularLocation>
</comment>
<dbReference type="NCBIfam" id="NF002346">
    <property type="entry name" value="PRK01305.2-3"/>
    <property type="match status" value="1"/>
</dbReference>
<protein>
    <recommendedName>
        <fullName evidence="4">Aspartate/glutamate leucyltransferase</fullName>
        <ecNumber evidence="4">2.3.2.29</ecNumber>
    </recommendedName>
</protein>
<dbReference type="PIRSF" id="PIRSF037208">
    <property type="entry name" value="ATE_pro_prd"/>
    <property type="match status" value="1"/>
</dbReference>
<dbReference type="GO" id="GO:0071596">
    <property type="term" value="P:ubiquitin-dependent protein catabolic process via the N-end rule pathway"/>
    <property type="evidence" value="ECO:0007669"/>
    <property type="project" value="InterPro"/>
</dbReference>
<dbReference type="GO" id="GO:0005737">
    <property type="term" value="C:cytoplasm"/>
    <property type="evidence" value="ECO:0007669"/>
    <property type="project" value="UniProtKB-SubCell"/>
</dbReference>
<dbReference type="InterPro" id="IPR016181">
    <property type="entry name" value="Acyl_CoA_acyltransferase"/>
</dbReference>
<dbReference type="EMBL" id="BMXA01000006">
    <property type="protein sequence ID" value="GHA17259.1"/>
    <property type="molecule type" value="Genomic_DNA"/>
</dbReference>
<dbReference type="NCBIfam" id="NF002342">
    <property type="entry name" value="PRK01305.1-3"/>
    <property type="match status" value="1"/>
</dbReference>
<dbReference type="InterPro" id="IPR017138">
    <property type="entry name" value="Asp_Glu_LeuTrfase"/>
</dbReference>
<name>A0A918S221_9GAMM</name>
<evidence type="ECO:0000313" key="8">
    <source>
        <dbReference type="Proteomes" id="UP000614811"/>
    </source>
</evidence>
<gene>
    <name evidence="7" type="primary">ate</name>
    <name evidence="4" type="synonym">bpt</name>
    <name evidence="7" type="ORF">GCM10008090_28690</name>
</gene>
<keyword evidence="3 4" id="KW-0012">Acyltransferase</keyword>
<feature type="domain" description="N-end aminoacyl transferase N-terminal" evidence="5">
    <location>
        <begin position="17"/>
        <end position="86"/>
    </location>
</feature>
<dbReference type="InterPro" id="IPR007472">
    <property type="entry name" value="N-end_Aminoacyl_Trfase_C"/>
</dbReference>
<keyword evidence="2 4" id="KW-0808">Transferase</keyword>
<proteinExistence type="inferred from homology"/>
<dbReference type="Proteomes" id="UP000614811">
    <property type="component" value="Unassembled WGS sequence"/>
</dbReference>
<evidence type="ECO:0000259" key="6">
    <source>
        <dbReference type="Pfam" id="PF04377"/>
    </source>
</evidence>
<dbReference type="InterPro" id="IPR030700">
    <property type="entry name" value="N-end_Aminoacyl_Trfase"/>
</dbReference>
<comment type="catalytic activity">
    <reaction evidence="4">
        <text>N-terminal L-glutamyl-[protein] + L-leucyl-tRNA(Leu) = N-terminal L-leucyl-L-glutamyl-[protein] + tRNA(Leu) + H(+)</text>
        <dbReference type="Rhea" id="RHEA:50412"/>
        <dbReference type="Rhea" id="RHEA-COMP:9613"/>
        <dbReference type="Rhea" id="RHEA-COMP:9622"/>
        <dbReference type="Rhea" id="RHEA-COMP:12664"/>
        <dbReference type="Rhea" id="RHEA-COMP:12668"/>
        <dbReference type="ChEBI" id="CHEBI:15378"/>
        <dbReference type="ChEBI" id="CHEBI:64721"/>
        <dbReference type="ChEBI" id="CHEBI:78442"/>
        <dbReference type="ChEBI" id="CHEBI:78494"/>
        <dbReference type="ChEBI" id="CHEBI:133041"/>
        <dbReference type="EC" id="2.3.2.29"/>
    </reaction>
</comment>
<reference evidence="7" key="1">
    <citation type="journal article" date="2014" name="Int. J. Syst. Evol. Microbiol.">
        <title>Complete genome sequence of Corynebacterium casei LMG S-19264T (=DSM 44701T), isolated from a smear-ripened cheese.</title>
        <authorList>
            <consortium name="US DOE Joint Genome Institute (JGI-PGF)"/>
            <person name="Walter F."/>
            <person name="Albersmeier A."/>
            <person name="Kalinowski J."/>
            <person name="Ruckert C."/>
        </authorList>
    </citation>
    <scope>NUCLEOTIDE SEQUENCE</scope>
    <source>
        <strain evidence="7">KCTC 12711</strain>
    </source>
</reference>
<evidence type="ECO:0000259" key="5">
    <source>
        <dbReference type="Pfam" id="PF04376"/>
    </source>
</evidence>
<keyword evidence="8" id="KW-1185">Reference proteome</keyword>